<keyword evidence="5" id="KW-0472">Membrane</keyword>
<evidence type="ECO:0000259" key="11">
    <source>
        <dbReference type="PROSITE" id="PS52012"/>
    </source>
</evidence>
<dbReference type="OrthoDB" id="3767534at2759"/>
<evidence type="ECO:0000256" key="3">
    <source>
        <dbReference type="ARBA" id="ARBA00010031"/>
    </source>
</evidence>
<feature type="disulfide bond" evidence="9">
    <location>
        <begin position="40"/>
        <end position="47"/>
    </location>
</feature>
<keyword evidence="5" id="KW-0325">Glycoprotein</keyword>
<reference evidence="12" key="2">
    <citation type="journal article" date="2023" name="IMA Fungus">
        <title>Comparative genomic study of the Penicillium genus elucidates a diverse pangenome and 15 lateral gene transfer events.</title>
        <authorList>
            <person name="Petersen C."/>
            <person name="Sorensen T."/>
            <person name="Nielsen M.R."/>
            <person name="Sondergaard T.E."/>
            <person name="Sorensen J.L."/>
            <person name="Fitzpatrick D.A."/>
            <person name="Frisvad J.C."/>
            <person name="Nielsen K.L."/>
        </authorList>
    </citation>
    <scope>NUCLEOTIDE SEQUENCE</scope>
    <source>
        <strain evidence="12">IBT 22155</strain>
    </source>
</reference>
<dbReference type="InterPro" id="IPR008427">
    <property type="entry name" value="Extracellular_membr_CFEM_dom"/>
</dbReference>
<keyword evidence="9" id="KW-0479">Metal-binding</keyword>
<reference evidence="12" key="1">
    <citation type="submission" date="2022-11" db="EMBL/GenBank/DDBJ databases">
        <authorList>
            <person name="Petersen C."/>
        </authorList>
    </citation>
    <scope>NUCLEOTIDE SEQUENCE</scope>
    <source>
        <strain evidence="12">IBT 22155</strain>
    </source>
</reference>
<organism evidence="12 13">
    <name type="scientific">Penicillium bovifimosum</name>
    <dbReference type="NCBI Taxonomy" id="126998"/>
    <lineage>
        <taxon>Eukaryota</taxon>
        <taxon>Fungi</taxon>
        <taxon>Dikarya</taxon>
        <taxon>Ascomycota</taxon>
        <taxon>Pezizomycotina</taxon>
        <taxon>Eurotiomycetes</taxon>
        <taxon>Eurotiomycetidae</taxon>
        <taxon>Eurotiales</taxon>
        <taxon>Aspergillaceae</taxon>
        <taxon>Penicillium</taxon>
    </lineage>
</organism>
<comment type="subcellular location">
    <subcellularLocation>
        <location evidence="1">Membrane</location>
        <topology evidence="1">Lipid-anchor</topology>
        <topology evidence="1">GPI-anchor</topology>
    </subcellularLocation>
    <subcellularLocation>
        <location evidence="2">Secreted</location>
    </subcellularLocation>
</comment>
<sequence length="89" mass="9557">MKFTVATLIFAILAHASPRDEIPSCAVPCIDTVVTEQTSCVTDDFNCICASQAAVAKAGRRCVMDKCGLKTAMNEVLPVVNKICHEHGF</sequence>
<feature type="chain" id="PRO_5040798716" description="CFEM domain-containing protein" evidence="10">
    <location>
        <begin position="17"/>
        <end position="89"/>
    </location>
</feature>
<keyword evidence="9" id="KW-0349">Heme</keyword>
<keyword evidence="4" id="KW-0964">Secreted</keyword>
<dbReference type="GeneID" id="81410111"/>
<evidence type="ECO:0000256" key="10">
    <source>
        <dbReference type="SAM" id="SignalP"/>
    </source>
</evidence>
<dbReference type="AlphaFoldDB" id="A0A9W9GJ55"/>
<comment type="similarity">
    <text evidence="3">Belongs to the RBT5 family.</text>
</comment>
<evidence type="ECO:0000256" key="1">
    <source>
        <dbReference type="ARBA" id="ARBA00004589"/>
    </source>
</evidence>
<dbReference type="Proteomes" id="UP001149079">
    <property type="component" value="Unassembled WGS sequence"/>
</dbReference>
<evidence type="ECO:0000313" key="13">
    <source>
        <dbReference type="Proteomes" id="UP001149079"/>
    </source>
</evidence>
<dbReference type="Pfam" id="PF05730">
    <property type="entry name" value="CFEM"/>
    <property type="match status" value="1"/>
</dbReference>
<dbReference type="GO" id="GO:0098552">
    <property type="term" value="C:side of membrane"/>
    <property type="evidence" value="ECO:0007669"/>
    <property type="project" value="UniProtKB-KW"/>
</dbReference>
<feature type="signal peptide" evidence="10">
    <location>
        <begin position="1"/>
        <end position="16"/>
    </location>
</feature>
<gene>
    <name evidence="12" type="ORF">N7515_010197</name>
</gene>
<comment type="caution">
    <text evidence="12">The sequence shown here is derived from an EMBL/GenBank/DDBJ whole genome shotgun (WGS) entry which is preliminary data.</text>
</comment>
<dbReference type="GO" id="GO:0046872">
    <property type="term" value="F:metal ion binding"/>
    <property type="evidence" value="ECO:0007669"/>
    <property type="project" value="UniProtKB-UniRule"/>
</dbReference>
<keyword evidence="13" id="KW-1185">Reference proteome</keyword>
<dbReference type="SMART" id="SM00747">
    <property type="entry name" value="CFEM"/>
    <property type="match status" value="1"/>
</dbReference>
<protein>
    <recommendedName>
        <fullName evidence="11">CFEM domain-containing protein</fullName>
    </recommendedName>
</protein>
<dbReference type="EMBL" id="JAPQKL010000008">
    <property type="protein sequence ID" value="KAJ5120809.1"/>
    <property type="molecule type" value="Genomic_DNA"/>
</dbReference>
<evidence type="ECO:0000256" key="2">
    <source>
        <dbReference type="ARBA" id="ARBA00004613"/>
    </source>
</evidence>
<keyword evidence="9" id="KW-0408">Iron</keyword>
<name>A0A9W9GJ55_9EURO</name>
<feature type="domain" description="CFEM" evidence="11">
    <location>
        <begin position="1"/>
        <end position="89"/>
    </location>
</feature>
<accession>A0A9W9GJ55</accession>
<evidence type="ECO:0000256" key="7">
    <source>
        <dbReference type="ARBA" id="ARBA00023157"/>
    </source>
</evidence>
<evidence type="ECO:0000313" key="12">
    <source>
        <dbReference type="EMBL" id="KAJ5120809.1"/>
    </source>
</evidence>
<dbReference type="RefSeq" id="XP_056517313.1">
    <property type="nucleotide sequence ID" value="XM_056670940.1"/>
</dbReference>
<evidence type="ECO:0000256" key="5">
    <source>
        <dbReference type="ARBA" id="ARBA00022622"/>
    </source>
</evidence>
<dbReference type="GO" id="GO:0005576">
    <property type="term" value="C:extracellular region"/>
    <property type="evidence" value="ECO:0007669"/>
    <property type="project" value="UniProtKB-SubCell"/>
</dbReference>
<evidence type="ECO:0000256" key="6">
    <source>
        <dbReference type="ARBA" id="ARBA00022729"/>
    </source>
</evidence>
<keyword evidence="7 9" id="KW-1015">Disulfide bond</keyword>
<dbReference type="PROSITE" id="PS52012">
    <property type="entry name" value="CFEM"/>
    <property type="match status" value="1"/>
</dbReference>
<keyword evidence="6 10" id="KW-0732">Signal</keyword>
<evidence type="ECO:0000256" key="9">
    <source>
        <dbReference type="PROSITE-ProRule" id="PRU01356"/>
    </source>
</evidence>
<evidence type="ECO:0000256" key="4">
    <source>
        <dbReference type="ARBA" id="ARBA00022525"/>
    </source>
</evidence>
<comment type="caution">
    <text evidence="9">Lacks conserved residue(s) required for the propagation of feature annotation.</text>
</comment>
<proteinExistence type="inferred from homology"/>
<keyword evidence="5" id="KW-0336">GPI-anchor</keyword>
<feature type="binding site" description="axial binding residue" evidence="9">
    <location>
        <position position="44"/>
    </location>
    <ligand>
        <name>heme</name>
        <dbReference type="ChEBI" id="CHEBI:30413"/>
    </ligand>
    <ligandPart>
        <name>Fe</name>
        <dbReference type="ChEBI" id="CHEBI:18248"/>
    </ligandPart>
</feature>
<keyword evidence="8" id="KW-0449">Lipoprotein</keyword>
<evidence type="ECO:0000256" key="8">
    <source>
        <dbReference type="ARBA" id="ARBA00023288"/>
    </source>
</evidence>